<feature type="chain" id="PRO_5045712656" evidence="1">
    <location>
        <begin position="24"/>
        <end position="247"/>
    </location>
</feature>
<name>A0ABR1XA88_9PEZI</name>
<dbReference type="InterPro" id="IPR011059">
    <property type="entry name" value="Metal-dep_hydrolase_composite"/>
</dbReference>
<dbReference type="Gene3D" id="3.10.310.70">
    <property type="match status" value="1"/>
</dbReference>
<feature type="domain" description="Amidohydrolase 3" evidence="2">
    <location>
        <begin position="100"/>
        <end position="194"/>
    </location>
</feature>
<gene>
    <name evidence="3" type="ORF">PG997_000224</name>
</gene>
<comment type="caution">
    <text evidence="3">The sequence shown here is derived from an EMBL/GenBank/DDBJ whole genome shotgun (WGS) entry which is preliminary data.</text>
</comment>
<organism evidence="3 4">
    <name type="scientific">Apiospora hydei</name>
    <dbReference type="NCBI Taxonomy" id="1337664"/>
    <lineage>
        <taxon>Eukaryota</taxon>
        <taxon>Fungi</taxon>
        <taxon>Dikarya</taxon>
        <taxon>Ascomycota</taxon>
        <taxon>Pezizomycotina</taxon>
        <taxon>Sordariomycetes</taxon>
        <taxon>Xylariomycetidae</taxon>
        <taxon>Amphisphaeriales</taxon>
        <taxon>Apiosporaceae</taxon>
        <taxon>Apiospora</taxon>
    </lineage>
</organism>
<dbReference type="Pfam" id="PF07969">
    <property type="entry name" value="Amidohydro_3"/>
    <property type="match status" value="1"/>
</dbReference>
<sequence>MQFKNAPLFLSLVARSWVGTAAAITAQNDNTAVCGTLADVAQSYKSGALRGDLLLFNGTIHTMDAGETVATVVGIKDGSIVYVGDSAADARKSFLGSPPTIDLGGRVAVPGLVESHNHIVLMGNRPGYHTPLENAYSVADVQQTLAARASRDAVPPGSFITTIGGFHSNQFGERRLPTLEELDAALPQHPAFISIGFNGPSVTNSLGKAYFESANLATGPVAISANGSIAAGDETGKALLTLRQQLT</sequence>
<dbReference type="GeneID" id="92037599"/>
<dbReference type="SUPFAM" id="SSF51338">
    <property type="entry name" value="Composite domain of metallo-dependent hydrolases"/>
    <property type="match status" value="1"/>
</dbReference>
<reference evidence="3 4" key="1">
    <citation type="submission" date="2023-01" db="EMBL/GenBank/DDBJ databases">
        <title>Analysis of 21 Apiospora genomes using comparative genomics revels a genus with tremendous synthesis potential of carbohydrate active enzymes and secondary metabolites.</title>
        <authorList>
            <person name="Sorensen T."/>
        </authorList>
    </citation>
    <scope>NUCLEOTIDE SEQUENCE [LARGE SCALE GENOMIC DNA]</scope>
    <source>
        <strain evidence="3 4">CBS 114990</strain>
    </source>
</reference>
<dbReference type="Gene3D" id="2.30.40.10">
    <property type="entry name" value="Urease, subunit C, domain 1"/>
    <property type="match status" value="1"/>
</dbReference>
<dbReference type="InterPro" id="IPR013108">
    <property type="entry name" value="Amidohydro_3"/>
</dbReference>
<evidence type="ECO:0000256" key="1">
    <source>
        <dbReference type="SAM" id="SignalP"/>
    </source>
</evidence>
<keyword evidence="4" id="KW-1185">Reference proteome</keyword>
<dbReference type="RefSeq" id="XP_066674312.1">
    <property type="nucleotide sequence ID" value="XM_066804539.1"/>
</dbReference>
<dbReference type="PANTHER" id="PTHR22642">
    <property type="entry name" value="IMIDAZOLONEPROPIONASE"/>
    <property type="match status" value="1"/>
</dbReference>
<feature type="signal peptide" evidence="1">
    <location>
        <begin position="1"/>
        <end position="23"/>
    </location>
</feature>
<accession>A0ABR1XA88</accession>
<evidence type="ECO:0000313" key="3">
    <source>
        <dbReference type="EMBL" id="KAK8093539.1"/>
    </source>
</evidence>
<evidence type="ECO:0000259" key="2">
    <source>
        <dbReference type="Pfam" id="PF07969"/>
    </source>
</evidence>
<evidence type="ECO:0000313" key="4">
    <source>
        <dbReference type="Proteomes" id="UP001433268"/>
    </source>
</evidence>
<dbReference type="EMBL" id="JAQQWN010000002">
    <property type="protein sequence ID" value="KAK8093539.1"/>
    <property type="molecule type" value="Genomic_DNA"/>
</dbReference>
<proteinExistence type="predicted"/>
<keyword evidence="1" id="KW-0732">Signal</keyword>
<dbReference type="PANTHER" id="PTHR22642:SF2">
    <property type="entry name" value="PROTEIN LONG AFTER FAR-RED 3"/>
    <property type="match status" value="1"/>
</dbReference>
<dbReference type="Proteomes" id="UP001433268">
    <property type="component" value="Unassembled WGS sequence"/>
</dbReference>
<protein>
    <submittedName>
        <fullName evidence="3">Amidohydrolase family-domain-containing protein</fullName>
    </submittedName>
</protein>